<dbReference type="RefSeq" id="WP_060468202.1">
    <property type="nucleotide sequence ID" value="NZ_AP025514.1"/>
</dbReference>
<dbReference type="EMBL" id="LMXU01000017">
    <property type="protein sequence ID" value="KWU01014.1"/>
    <property type="molecule type" value="Genomic_DNA"/>
</dbReference>
<feature type="compositionally biased region" description="Basic and acidic residues" evidence="2">
    <location>
        <begin position="153"/>
        <end position="170"/>
    </location>
</feature>
<dbReference type="AlphaFoldDB" id="A0A109D8V0"/>
<evidence type="ECO:0000313" key="5">
    <source>
        <dbReference type="Proteomes" id="UP000057389"/>
    </source>
</evidence>
<dbReference type="InterPro" id="IPR021244">
    <property type="entry name" value="DUF2802"/>
</dbReference>
<proteinExistence type="predicted"/>
<sequence length="170" mass="19266">MFEALSLTPVALFSGVGVFTLFVVLLISKVKRAIQKQLEQSRLQVRNLDKELQKSSKQLLEVRSVVVGLGQKVTEQQDLIKHLNERIVELEHADNDGRLYTRATKMVQLGAGINELIEECELPKAEAELMMSLQNKLAGKEKIPSLRSDPTSFDEKPADSRDRRDSPRRR</sequence>
<keyword evidence="3" id="KW-0472">Membrane</keyword>
<dbReference type="Proteomes" id="UP000057389">
    <property type="component" value="Unassembled WGS sequence"/>
</dbReference>
<protein>
    <submittedName>
        <fullName evidence="4">DNA repair protein</fullName>
    </submittedName>
</protein>
<dbReference type="GeneID" id="300179042"/>
<keyword evidence="5" id="KW-1185">Reference proteome</keyword>
<evidence type="ECO:0000313" key="4">
    <source>
        <dbReference type="EMBL" id="KWU01014.1"/>
    </source>
</evidence>
<dbReference type="OrthoDB" id="5600183at2"/>
<evidence type="ECO:0000256" key="3">
    <source>
        <dbReference type="SAM" id="Phobius"/>
    </source>
</evidence>
<evidence type="ECO:0000256" key="2">
    <source>
        <dbReference type="SAM" id="MobiDB-lite"/>
    </source>
</evidence>
<feature type="coiled-coil region" evidence="1">
    <location>
        <begin position="31"/>
        <end position="93"/>
    </location>
</feature>
<comment type="caution">
    <text evidence="4">The sequence shown here is derived from an EMBL/GenBank/DDBJ whole genome shotgun (WGS) entry which is preliminary data.</text>
</comment>
<feature type="transmembrane region" description="Helical" evidence="3">
    <location>
        <begin position="6"/>
        <end position="27"/>
    </location>
</feature>
<evidence type="ECO:0000256" key="1">
    <source>
        <dbReference type="SAM" id="Coils"/>
    </source>
</evidence>
<name>A0A109D8V0_9VIBR</name>
<organism evidence="4 5">
    <name type="scientific">Vibrio toranzoniae</name>
    <dbReference type="NCBI Taxonomy" id="1194427"/>
    <lineage>
        <taxon>Bacteria</taxon>
        <taxon>Pseudomonadati</taxon>
        <taxon>Pseudomonadota</taxon>
        <taxon>Gammaproteobacteria</taxon>
        <taxon>Vibrionales</taxon>
        <taxon>Vibrionaceae</taxon>
        <taxon>Vibrio</taxon>
    </lineage>
</organism>
<gene>
    <name evidence="4" type="ORF">APQ14_08275</name>
</gene>
<accession>A0A109D8V0</accession>
<keyword evidence="3" id="KW-0812">Transmembrane</keyword>
<reference evidence="4 5" key="1">
    <citation type="submission" date="2015-11" db="EMBL/GenBank/DDBJ databases">
        <title>Draft WGS of Vibrio toranzoniae.</title>
        <authorList>
            <person name="Lasa A."/>
            <person name="Romalde J.L."/>
        </authorList>
    </citation>
    <scope>NUCLEOTIDE SEQUENCE [LARGE SCALE GENOMIC DNA]</scope>
    <source>
        <strain evidence="4 5">Vb 10.8</strain>
    </source>
</reference>
<feature type="region of interest" description="Disordered" evidence="2">
    <location>
        <begin position="140"/>
        <end position="170"/>
    </location>
</feature>
<keyword evidence="1" id="KW-0175">Coiled coil</keyword>
<keyword evidence="3" id="KW-1133">Transmembrane helix</keyword>
<dbReference type="Pfam" id="PF10975">
    <property type="entry name" value="DUF2802"/>
    <property type="match status" value="1"/>
</dbReference>